<evidence type="ECO:0000313" key="1">
    <source>
        <dbReference type="EMBL" id="EKC68928.1"/>
    </source>
</evidence>
<name>K1TGN6_9ZZZZ</name>
<feature type="non-terminal residue" evidence="1">
    <location>
        <position position="1"/>
    </location>
</feature>
<accession>K1TGN6</accession>
<reference evidence="1" key="1">
    <citation type="journal article" date="2013" name="Environ. Microbiol.">
        <title>Microbiota from the distal guts of lean and obese adolescents exhibit partial functional redundancy besides clear differences in community structure.</title>
        <authorList>
            <person name="Ferrer M."/>
            <person name="Ruiz A."/>
            <person name="Lanza F."/>
            <person name="Haange S.B."/>
            <person name="Oberbach A."/>
            <person name="Till H."/>
            <person name="Bargiela R."/>
            <person name="Campoy C."/>
            <person name="Segura M.T."/>
            <person name="Richter M."/>
            <person name="von Bergen M."/>
            <person name="Seifert J."/>
            <person name="Suarez A."/>
        </authorList>
    </citation>
    <scope>NUCLEOTIDE SEQUENCE</scope>
</reference>
<organism evidence="1">
    <name type="scientific">human gut metagenome</name>
    <dbReference type="NCBI Taxonomy" id="408170"/>
    <lineage>
        <taxon>unclassified sequences</taxon>
        <taxon>metagenomes</taxon>
        <taxon>organismal metagenomes</taxon>
    </lineage>
</organism>
<protein>
    <submittedName>
        <fullName evidence="1">Uncharacterized protein</fullName>
    </submittedName>
</protein>
<dbReference type="AlphaFoldDB" id="K1TGN6"/>
<sequence>KLPIISELFKALNDENQINIENNDYPLTISEAKDKILELMKN</sequence>
<gene>
    <name evidence="1" type="ORF">LEA_08547</name>
</gene>
<comment type="caution">
    <text evidence="1">The sequence shown here is derived from an EMBL/GenBank/DDBJ whole genome shotgun (WGS) entry which is preliminary data.</text>
</comment>
<proteinExistence type="predicted"/>
<dbReference type="EMBL" id="AJWY01005696">
    <property type="protein sequence ID" value="EKC68928.1"/>
    <property type="molecule type" value="Genomic_DNA"/>
</dbReference>